<proteinExistence type="predicted"/>
<dbReference type="GO" id="GO:0008747">
    <property type="term" value="F:N-acetylneuraminate lyase activity"/>
    <property type="evidence" value="ECO:0007669"/>
    <property type="project" value="UniProtKB-EC"/>
</dbReference>
<name>A0A380DMH8_STAAU</name>
<keyword evidence="1" id="KW-0456">Lyase</keyword>
<accession>A0A380DMH8</accession>
<gene>
    <name evidence="1" type="primary">nanA_2</name>
    <name evidence="1" type="ORF">NCTC5664_00505</name>
</gene>
<dbReference type="AlphaFoldDB" id="A0A380DMH8"/>
<organism evidence="1 2">
    <name type="scientific">Staphylococcus aureus</name>
    <dbReference type="NCBI Taxonomy" id="1280"/>
    <lineage>
        <taxon>Bacteria</taxon>
        <taxon>Bacillati</taxon>
        <taxon>Bacillota</taxon>
        <taxon>Bacilli</taxon>
        <taxon>Bacillales</taxon>
        <taxon>Staphylococcaceae</taxon>
        <taxon>Staphylococcus</taxon>
    </lineage>
</organism>
<evidence type="ECO:0000313" key="1">
    <source>
        <dbReference type="EMBL" id="SUK33841.1"/>
    </source>
</evidence>
<dbReference type="EC" id="4.1.3.3" evidence="1"/>
<evidence type="ECO:0000313" key="2">
    <source>
        <dbReference type="Proteomes" id="UP000254502"/>
    </source>
</evidence>
<protein>
    <submittedName>
        <fullName evidence="1">N-acetylneuraminate lyase</fullName>
        <ecNumber evidence="1">4.1.3.3</ecNumber>
    </submittedName>
</protein>
<reference evidence="1 2" key="1">
    <citation type="submission" date="2018-06" db="EMBL/GenBank/DDBJ databases">
        <authorList>
            <consortium name="Pathogen Informatics"/>
            <person name="Doyle S."/>
        </authorList>
    </citation>
    <scope>NUCLEOTIDE SEQUENCE [LARGE SCALE GENOMIC DNA]</scope>
    <source>
        <strain evidence="1 2">NCTC5664</strain>
    </source>
</reference>
<dbReference type="Proteomes" id="UP000254502">
    <property type="component" value="Unassembled WGS sequence"/>
</dbReference>
<sequence>MKPLNLEKYATELGYDALSAVTPFYYPFTLKKLEITISILSKQHRTI</sequence>
<dbReference type="EMBL" id="UHAQ01000002">
    <property type="protein sequence ID" value="SUK33841.1"/>
    <property type="molecule type" value="Genomic_DNA"/>
</dbReference>